<dbReference type="EMBL" id="HBUF01005898">
    <property type="protein sequence ID" value="CAG6606954.1"/>
    <property type="molecule type" value="Transcribed_RNA"/>
</dbReference>
<proteinExistence type="predicted"/>
<feature type="compositionally biased region" description="Basic and acidic residues" evidence="1">
    <location>
        <begin position="310"/>
        <end position="321"/>
    </location>
</feature>
<dbReference type="PANTHER" id="PTHR11388">
    <property type="entry name" value="ORGANIC ANION TRANSPORTER"/>
    <property type="match status" value="1"/>
</dbReference>
<evidence type="ECO:0000313" key="3">
    <source>
        <dbReference type="EMBL" id="CAG6606950.1"/>
    </source>
</evidence>
<evidence type="ECO:0000256" key="2">
    <source>
        <dbReference type="SAM" id="Phobius"/>
    </source>
</evidence>
<feature type="region of interest" description="Disordered" evidence="1">
    <location>
        <begin position="310"/>
        <end position="329"/>
    </location>
</feature>
<feature type="transmembrane region" description="Helical" evidence="2">
    <location>
        <begin position="683"/>
        <end position="699"/>
    </location>
</feature>
<dbReference type="InterPro" id="IPR004156">
    <property type="entry name" value="OATP"/>
</dbReference>
<feature type="transmembrane region" description="Helical" evidence="2">
    <location>
        <begin position="650"/>
        <end position="671"/>
    </location>
</feature>
<organism evidence="3">
    <name type="scientific">Cacopsylla melanoneura</name>
    <dbReference type="NCBI Taxonomy" id="428564"/>
    <lineage>
        <taxon>Eukaryota</taxon>
        <taxon>Metazoa</taxon>
        <taxon>Ecdysozoa</taxon>
        <taxon>Arthropoda</taxon>
        <taxon>Hexapoda</taxon>
        <taxon>Insecta</taxon>
        <taxon>Pterygota</taxon>
        <taxon>Neoptera</taxon>
        <taxon>Paraneoptera</taxon>
        <taxon>Hemiptera</taxon>
        <taxon>Sternorrhyncha</taxon>
        <taxon>Psylloidea</taxon>
        <taxon>Psyllidae</taxon>
        <taxon>Psyllinae</taxon>
        <taxon>Cacopsylla</taxon>
    </lineage>
</organism>
<evidence type="ECO:0008006" key="4">
    <source>
        <dbReference type="Google" id="ProtNLM"/>
    </source>
</evidence>
<feature type="transmembrane region" description="Helical" evidence="2">
    <location>
        <begin position="158"/>
        <end position="183"/>
    </location>
</feature>
<reference evidence="3" key="1">
    <citation type="submission" date="2021-05" db="EMBL/GenBank/DDBJ databases">
        <authorList>
            <person name="Alioto T."/>
            <person name="Alioto T."/>
            <person name="Gomez Garrido J."/>
        </authorList>
    </citation>
    <scope>NUCLEOTIDE SEQUENCE</scope>
</reference>
<sequence>MMKQDQLATPLKLTTLYNRFLWTFLITGLVLVTVQDNVERTLDLTEYRVPNLRRARDLLFYIDSMSIIFCYGWISYVVYKVKFSPYWMTSACVSLVAVCGLMEVNSVLEELPATSIMDGIAGNSTQDTPSKCNSTLVFDSQSPTQPYSLPEVLWDSSLVTVVVVRALLSFGTAVYCLMGLVVIDNTADGTLTPLVLAMLLIIQTSFPSFVPLISSLVSIATSFTTVVDRSSWIGVWDRGWIPLGLGSLCLAFLYPYCSVPVRSCYSLVSFASKRHQQITSLTSQHQQNPVGSAKRDIQINVELVEKKMRKESESESKKIETEDVTDREERGDIHANRDLHVNVRHDLDANDTIGVNNSDIQYSGDNIGVNNGDIQPIDDNIVGVDANSDGESDTDDAQFTSKDIFKSLTKLLRNRIFLFNTLSDLFIVAALLGIDQIQAKLTPNLNFPGGFIVENEDTGGGRLGDELGEGSTLRTWFQYSGYLNAIGQSVTLLITGCIVAKVHPNARKLTTWKIMSLLFMLSFVVMFMRDFNQSGGQNRNFKFNLQSSPATCKAIKLLTAPLQQMPVSSQLQQNNDSLQLLLQQQLSFAFPVCSDKDRMIFASPCEAGCQQICAGPNRTQFFSNCSSLSDGTVALSSNLCPKSTLTQMVWILYIFIVIKCLLITTRVISIFLTIRCVPKQDRVLGLSVILGLATLLTIWDQDNFAVKHIIELALLSLISTSLVWYLLKSLPLYIAIKSCTFPGPTIIPNNPGGKSHKASHSRKTEVNASPREHITMLPRDSSIDEMAILDVRMMSKQRDSIDVTKFKMNRLKAVGKRFSIDYKKRSLQKCEEHVVYP</sequence>
<evidence type="ECO:0000256" key="1">
    <source>
        <dbReference type="SAM" id="MobiDB-lite"/>
    </source>
</evidence>
<keyword evidence="2" id="KW-1133">Transmembrane helix</keyword>
<dbReference type="GO" id="GO:0015347">
    <property type="term" value="F:sodium-independent organic anion transmembrane transporter activity"/>
    <property type="evidence" value="ECO:0007669"/>
    <property type="project" value="TreeGrafter"/>
</dbReference>
<feature type="transmembrane region" description="Helical" evidence="2">
    <location>
        <begin position="416"/>
        <end position="434"/>
    </location>
</feature>
<feature type="transmembrane region" description="Helical" evidence="2">
    <location>
        <begin position="195"/>
        <end position="219"/>
    </location>
</feature>
<dbReference type="GO" id="GO:0016323">
    <property type="term" value="C:basolateral plasma membrane"/>
    <property type="evidence" value="ECO:0007669"/>
    <property type="project" value="TreeGrafter"/>
</dbReference>
<feature type="transmembrane region" description="Helical" evidence="2">
    <location>
        <begin position="481"/>
        <end position="500"/>
    </location>
</feature>
<feature type="transmembrane region" description="Helical" evidence="2">
    <location>
        <begin position="20"/>
        <end position="38"/>
    </location>
</feature>
<keyword evidence="2" id="KW-0472">Membrane</keyword>
<dbReference type="EMBL" id="HBUF01005894">
    <property type="protein sequence ID" value="CAG6606950.1"/>
    <property type="molecule type" value="Transcribed_RNA"/>
</dbReference>
<protein>
    <recommendedName>
        <fullName evidence="4">Transmembrane protein</fullName>
    </recommendedName>
</protein>
<feature type="transmembrane region" description="Helical" evidence="2">
    <location>
        <begin position="58"/>
        <end position="79"/>
    </location>
</feature>
<dbReference type="GO" id="GO:0043252">
    <property type="term" value="P:sodium-independent organic anion transport"/>
    <property type="evidence" value="ECO:0007669"/>
    <property type="project" value="TreeGrafter"/>
</dbReference>
<name>A0A8D8L9M9_9HEMI</name>
<feature type="transmembrane region" description="Helical" evidence="2">
    <location>
        <begin position="512"/>
        <end position="529"/>
    </location>
</feature>
<keyword evidence="2" id="KW-0812">Transmembrane</keyword>
<feature type="transmembrane region" description="Helical" evidence="2">
    <location>
        <begin position="705"/>
        <end position="727"/>
    </location>
</feature>
<dbReference type="PANTHER" id="PTHR11388:SF76">
    <property type="entry name" value="SOLUTE CARRIER ORGANIC ANION TRANSPORTER FAMILY MEMBER"/>
    <property type="match status" value="1"/>
</dbReference>
<dbReference type="Pfam" id="PF03137">
    <property type="entry name" value="OATP"/>
    <property type="match status" value="2"/>
</dbReference>
<dbReference type="AlphaFoldDB" id="A0A8D8L9M9"/>
<feature type="transmembrane region" description="Helical" evidence="2">
    <location>
        <begin position="86"/>
        <end position="108"/>
    </location>
</feature>
<accession>A0A8D8L9M9</accession>